<keyword evidence="1" id="KW-0808">Transferase</keyword>
<dbReference type="GO" id="GO:0008168">
    <property type="term" value="F:methyltransferase activity"/>
    <property type="evidence" value="ECO:0007669"/>
    <property type="project" value="UniProtKB-KW"/>
</dbReference>
<dbReference type="GO" id="GO:0032259">
    <property type="term" value="P:methylation"/>
    <property type="evidence" value="ECO:0007669"/>
    <property type="project" value="UniProtKB-KW"/>
</dbReference>
<sequence>MIKEILKPFVYLLRKKYKLVITRDMMYLGRERLADIYNYMDYVRISTLELLAYEIRSNNVLGSTAEVGVYRGDFAKYINLLFPDRKLYLFDTFEGFPEVHSKIEREKGFSRGDQDWSGTSVEMVLRKVPYPNNVIIKKGIFPETAKGVNDRFCFVSLDVDLYEPTKEGLKLFYPLLSPGGVIMVHDFNNFGYKGVREAVLEFCREKGISYVPIPDIGGTVIITKNWRDKE</sequence>
<dbReference type="Gene3D" id="3.40.50.150">
    <property type="entry name" value="Vaccinia Virus protein VP39"/>
    <property type="match status" value="1"/>
</dbReference>
<dbReference type="PANTHER" id="PTHR40036:SF1">
    <property type="entry name" value="MACROCIN O-METHYLTRANSFERASE"/>
    <property type="match status" value="1"/>
</dbReference>
<dbReference type="SUPFAM" id="SSF53335">
    <property type="entry name" value="S-adenosyl-L-methionine-dependent methyltransferases"/>
    <property type="match status" value="1"/>
</dbReference>
<dbReference type="InterPro" id="IPR029063">
    <property type="entry name" value="SAM-dependent_MTases_sf"/>
</dbReference>
<dbReference type="InterPro" id="IPR008884">
    <property type="entry name" value="TylF_MeTrfase"/>
</dbReference>
<comment type="caution">
    <text evidence="1">The sequence shown here is derived from an EMBL/GenBank/DDBJ whole genome shotgun (WGS) entry which is preliminary data.</text>
</comment>
<dbReference type="Pfam" id="PF05711">
    <property type="entry name" value="TylF"/>
    <property type="match status" value="1"/>
</dbReference>
<organism evidence="1">
    <name type="scientific">Dictyoglomus turgidum</name>
    <dbReference type="NCBI Taxonomy" id="513050"/>
    <lineage>
        <taxon>Bacteria</taxon>
        <taxon>Pseudomonadati</taxon>
        <taxon>Dictyoglomota</taxon>
        <taxon>Dictyoglomia</taxon>
        <taxon>Dictyoglomales</taxon>
        <taxon>Dictyoglomaceae</taxon>
        <taxon>Dictyoglomus</taxon>
    </lineage>
</organism>
<gene>
    <name evidence="1" type="ORF">ENV35_07125</name>
</gene>
<accession>A0A7C3WTF0</accession>
<reference evidence="1" key="1">
    <citation type="journal article" date="2020" name="mSystems">
        <title>Genome- and Community-Level Interaction Insights into Carbon Utilization and Element Cycling Functions of Hydrothermarchaeota in Hydrothermal Sediment.</title>
        <authorList>
            <person name="Zhou Z."/>
            <person name="Liu Y."/>
            <person name="Xu W."/>
            <person name="Pan J."/>
            <person name="Luo Z.H."/>
            <person name="Li M."/>
        </authorList>
    </citation>
    <scope>NUCLEOTIDE SEQUENCE [LARGE SCALE GENOMIC DNA]</scope>
    <source>
        <strain evidence="1">SpSt-751</strain>
    </source>
</reference>
<dbReference type="EMBL" id="DTGA01000187">
    <property type="protein sequence ID" value="HGB31629.1"/>
    <property type="molecule type" value="Genomic_DNA"/>
</dbReference>
<keyword evidence="1" id="KW-0489">Methyltransferase</keyword>
<dbReference type="PANTHER" id="PTHR40036">
    <property type="entry name" value="MACROCIN O-METHYLTRANSFERASE"/>
    <property type="match status" value="1"/>
</dbReference>
<dbReference type="AlphaFoldDB" id="A0A7C3WTF0"/>
<protein>
    <submittedName>
        <fullName evidence="1">Methyltransferase</fullName>
    </submittedName>
</protein>
<proteinExistence type="predicted"/>
<name>A0A7C3WTF0_9BACT</name>
<evidence type="ECO:0000313" key="1">
    <source>
        <dbReference type="EMBL" id="HGB31629.1"/>
    </source>
</evidence>